<dbReference type="AlphaFoldDB" id="A0ABD3JTE3"/>
<proteinExistence type="predicted"/>
<evidence type="ECO:0000313" key="1">
    <source>
        <dbReference type="EMBL" id="KAL3729534.1"/>
    </source>
</evidence>
<keyword evidence="2" id="KW-1185">Reference proteome</keyword>
<sequence length="117" mass="12972">MLWKSLFSKGTRIRRQGARCSLLIVKWCPNLCIDHLQKTGDSFIRPIKKPKTTMLTKDPEEEDAMFLSRFLCDVFLSSHGANTPPATASWITSTTSTCSAACRGSGSMKKASSEGRR</sequence>
<name>A0ABD3JTE3_EUCGL</name>
<reference evidence="1 2" key="1">
    <citation type="submission" date="2024-11" db="EMBL/GenBank/DDBJ databases">
        <title>Chromosome-level genome assembly of Eucalyptus globulus Labill. provides insights into its genome evolution.</title>
        <authorList>
            <person name="Li X."/>
        </authorList>
    </citation>
    <scope>NUCLEOTIDE SEQUENCE [LARGE SCALE GENOMIC DNA]</scope>
    <source>
        <strain evidence="1">CL2024</strain>
        <tissue evidence="1">Fresh tender leaves</tissue>
    </source>
</reference>
<evidence type="ECO:0000313" key="2">
    <source>
        <dbReference type="Proteomes" id="UP001634007"/>
    </source>
</evidence>
<organism evidence="1 2">
    <name type="scientific">Eucalyptus globulus</name>
    <name type="common">Tasmanian blue gum</name>
    <dbReference type="NCBI Taxonomy" id="34317"/>
    <lineage>
        <taxon>Eukaryota</taxon>
        <taxon>Viridiplantae</taxon>
        <taxon>Streptophyta</taxon>
        <taxon>Embryophyta</taxon>
        <taxon>Tracheophyta</taxon>
        <taxon>Spermatophyta</taxon>
        <taxon>Magnoliopsida</taxon>
        <taxon>eudicotyledons</taxon>
        <taxon>Gunneridae</taxon>
        <taxon>Pentapetalae</taxon>
        <taxon>rosids</taxon>
        <taxon>malvids</taxon>
        <taxon>Myrtales</taxon>
        <taxon>Myrtaceae</taxon>
        <taxon>Myrtoideae</taxon>
        <taxon>Eucalypteae</taxon>
        <taxon>Eucalyptus</taxon>
    </lineage>
</organism>
<protein>
    <submittedName>
        <fullName evidence="1">Uncharacterized protein</fullName>
    </submittedName>
</protein>
<gene>
    <name evidence="1" type="ORF">ACJRO7_026630</name>
</gene>
<dbReference type="EMBL" id="JBJKBG010000007">
    <property type="protein sequence ID" value="KAL3729534.1"/>
    <property type="molecule type" value="Genomic_DNA"/>
</dbReference>
<comment type="caution">
    <text evidence="1">The sequence shown here is derived from an EMBL/GenBank/DDBJ whole genome shotgun (WGS) entry which is preliminary data.</text>
</comment>
<accession>A0ABD3JTE3</accession>
<dbReference type="Proteomes" id="UP001634007">
    <property type="component" value="Unassembled WGS sequence"/>
</dbReference>